<accession>A0A0B4XTS8</accession>
<dbReference type="InterPro" id="IPR002569">
    <property type="entry name" value="Met_Sox_Rdtase_MsrA_dom"/>
</dbReference>
<dbReference type="FunFam" id="2.170.150.20:FF:000003">
    <property type="entry name" value="Peptide methionine sulfoxide reductase MsrB"/>
    <property type="match status" value="1"/>
</dbReference>
<evidence type="ECO:0000256" key="2">
    <source>
        <dbReference type="ARBA" id="ARBA00023268"/>
    </source>
</evidence>
<evidence type="ECO:0000313" key="10">
    <source>
        <dbReference type="EMBL" id="AJD49898.1"/>
    </source>
</evidence>
<comment type="function">
    <text evidence="3 7">Has an important function as a repair enzyme for proteins that have been inactivated by oxidation. Catalyzes the reversible oxidation-reduction of methionine sulfoxide in proteins to methionine.</text>
</comment>
<dbReference type="RefSeq" id="WP_008734854.1">
    <property type="nucleotide sequence ID" value="NZ_CP004387.1"/>
</dbReference>
<keyword evidence="11" id="KW-1185">Reference proteome</keyword>
<proteinExistence type="inferred from homology"/>
<comment type="catalytic activity">
    <reaction evidence="5">
        <text>L-methionyl-[protein] + [thioredoxin]-disulfide + H2O = L-methionyl-(R)-S-oxide-[protein] + [thioredoxin]-dithiol</text>
        <dbReference type="Rhea" id="RHEA:24164"/>
        <dbReference type="Rhea" id="RHEA-COMP:10698"/>
        <dbReference type="Rhea" id="RHEA-COMP:10700"/>
        <dbReference type="Rhea" id="RHEA-COMP:12313"/>
        <dbReference type="Rhea" id="RHEA-COMP:12314"/>
        <dbReference type="ChEBI" id="CHEBI:15377"/>
        <dbReference type="ChEBI" id="CHEBI:16044"/>
        <dbReference type="ChEBI" id="CHEBI:29950"/>
        <dbReference type="ChEBI" id="CHEBI:45764"/>
        <dbReference type="ChEBI" id="CHEBI:50058"/>
        <dbReference type="EC" id="1.8.4.12"/>
    </reaction>
</comment>
<comment type="catalytic activity">
    <reaction evidence="4 7">
        <text>L-methionyl-[protein] + [thioredoxin]-disulfide + H2O = L-methionyl-(S)-S-oxide-[protein] + [thioredoxin]-dithiol</text>
        <dbReference type="Rhea" id="RHEA:14217"/>
        <dbReference type="Rhea" id="RHEA-COMP:10698"/>
        <dbReference type="Rhea" id="RHEA-COMP:10700"/>
        <dbReference type="Rhea" id="RHEA-COMP:12313"/>
        <dbReference type="Rhea" id="RHEA-COMP:12315"/>
        <dbReference type="ChEBI" id="CHEBI:15377"/>
        <dbReference type="ChEBI" id="CHEBI:16044"/>
        <dbReference type="ChEBI" id="CHEBI:29950"/>
        <dbReference type="ChEBI" id="CHEBI:44120"/>
        <dbReference type="ChEBI" id="CHEBI:50058"/>
        <dbReference type="EC" id="1.8.4.11"/>
    </reaction>
</comment>
<comment type="similarity">
    <text evidence="7">Belongs to the MsrA Met sulfoxide reductase family.</text>
</comment>
<evidence type="ECO:0000256" key="7">
    <source>
        <dbReference type="HAMAP-Rule" id="MF_01401"/>
    </source>
</evidence>
<dbReference type="GO" id="GO:0008113">
    <property type="term" value="F:peptide-methionine (S)-S-oxide reductase activity"/>
    <property type="evidence" value="ECO:0007669"/>
    <property type="project" value="UniProtKB-UniRule"/>
</dbReference>
<feature type="chain" id="PRO_5002112160" description="Peptide methionine sulfoxide reductase MsrA" evidence="8">
    <location>
        <begin position="19"/>
        <end position="365"/>
    </location>
</feature>
<dbReference type="EMBL" id="CP004387">
    <property type="protein sequence ID" value="AJD49898.1"/>
    <property type="molecule type" value="Genomic_DNA"/>
</dbReference>
<evidence type="ECO:0000313" key="11">
    <source>
        <dbReference type="Proteomes" id="UP000006764"/>
    </source>
</evidence>
<dbReference type="Pfam" id="PF01641">
    <property type="entry name" value="SelR"/>
    <property type="match status" value="1"/>
</dbReference>
<dbReference type="NCBIfam" id="TIGR00401">
    <property type="entry name" value="msrA"/>
    <property type="match status" value="1"/>
</dbReference>
<dbReference type="InterPro" id="IPR011057">
    <property type="entry name" value="Mss4-like_sf"/>
</dbReference>
<dbReference type="HAMAP" id="MF_01401">
    <property type="entry name" value="MsrA"/>
    <property type="match status" value="1"/>
</dbReference>
<keyword evidence="1 7" id="KW-0560">Oxidoreductase</keyword>
<evidence type="ECO:0000256" key="8">
    <source>
        <dbReference type="SAM" id="SignalP"/>
    </source>
</evidence>
<evidence type="ECO:0000256" key="3">
    <source>
        <dbReference type="ARBA" id="ARBA00024679"/>
    </source>
</evidence>
<evidence type="ECO:0000256" key="4">
    <source>
        <dbReference type="ARBA" id="ARBA00047806"/>
    </source>
</evidence>
<name>A0A0B4XTS8_9GAMM</name>
<protein>
    <recommendedName>
        <fullName evidence="7">Peptide methionine sulfoxide reductase MsrA</fullName>
        <shortName evidence="7">Protein-methionine-S-oxide reductase</shortName>
        <ecNumber evidence="7">1.8.4.11</ecNumber>
    </recommendedName>
    <alternativeName>
        <fullName evidence="7">Peptide-methionine (S)-S-oxide reductase</fullName>
        <shortName evidence="7">Peptide Met(O) reductase</shortName>
    </alternativeName>
</protein>
<dbReference type="SUPFAM" id="SSF55068">
    <property type="entry name" value="Peptide methionine sulfoxide reductase"/>
    <property type="match status" value="1"/>
</dbReference>
<dbReference type="Pfam" id="PF01625">
    <property type="entry name" value="PMSR"/>
    <property type="match status" value="1"/>
</dbReference>
<feature type="active site" evidence="7">
    <location>
        <position position="29"/>
    </location>
</feature>
<feature type="domain" description="MsrB" evidence="9">
    <location>
        <begin position="227"/>
        <end position="349"/>
    </location>
</feature>
<dbReference type="PANTHER" id="PTHR43774">
    <property type="entry name" value="PEPTIDE METHIONINE SULFOXIDE REDUCTASE"/>
    <property type="match status" value="1"/>
</dbReference>
<dbReference type="STRING" id="391936.S7S_17430"/>
<dbReference type="Proteomes" id="UP000006764">
    <property type="component" value="Chromosome"/>
</dbReference>
<comment type="catalytic activity">
    <reaction evidence="6 7">
        <text>[thioredoxin]-disulfide + L-methionine + H2O = L-methionine (S)-S-oxide + [thioredoxin]-dithiol</text>
        <dbReference type="Rhea" id="RHEA:19993"/>
        <dbReference type="Rhea" id="RHEA-COMP:10698"/>
        <dbReference type="Rhea" id="RHEA-COMP:10700"/>
        <dbReference type="ChEBI" id="CHEBI:15377"/>
        <dbReference type="ChEBI" id="CHEBI:29950"/>
        <dbReference type="ChEBI" id="CHEBI:50058"/>
        <dbReference type="ChEBI" id="CHEBI:57844"/>
        <dbReference type="ChEBI" id="CHEBI:58772"/>
        <dbReference type="EC" id="1.8.4.11"/>
    </reaction>
</comment>
<gene>
    <name evidence="7" type="primary">msrA</name>
    <name evidence="10" type="ORF">S7S_17430</name>
</gene>
<dbReference type="GO" id="GO:0033743">
    <property type="term" value="F:peptide-methionine (R)-S-oxide reductase activity"/>
    <property type="evidence" value="ECO:0007669"/>
    <property type="project" value="UniProtKB-EC"/>
</dbReference>
<dbReference type="OrthoDB" id="4174719at2"/>
<dbReference type="PROSITE" id="PS51790">
    <property type="entry name" value="MSRB"/>
    <property type="match status" value="1"/>
</dbReference>
<evidence type="ECO:0000256" key="1">
    <source>
        <dbReference type="ARBA" id="ARBA00023002"/>
    </source>
</evidence>
<dbReference type="Gene3D" id="3.30.1060.10">
    <property type="entry name" value="Peptide methionine sulphoxide reductase MsrA"/>
    <property type="match status" value="1"/>
</dbReference>
<reference evidence="10 11" key="1">
    <citation type="journal article" date="2012" name="J. Bacteriol.">
        <title>Genome sequence of an alkane-degrading bacterium, Alcanivorax pacificus type strain W11-5, isolated from deep sea sediment.</title>
        <authorList>
            <person name="Lai Q."/>
            <person name="Shao Z."/>
        </authorList>
    </citation>
    <scope>NUCLEOTIDE SEQUENCE [LARGE SCALE GENOMIC DNA]</scope>
    <source>
        <strain evidence="10 11">W11-5</strain>
    </source>
</reference>
<dbReference type="Gene3D" id="2.170.150.20">
    <property type="entry name" value="Peptide methionine sulfoxide reductase"/>
    <property type="match status" value="1"/>
</dbReference>
<sequence length="365" mass="41094">MKAVVVLCLTLLAGPALAAEATAVFAGGCFWCTESDFEKLEGVSAVISGFAGGEERNPTYKQVASGETGHVEAVQVHYDPAVVTYPQLLSWFWQHIDPTDAGGQFVDRGAQYRSVIFYGSDGERRQAEASRDALAQSGRFEAQLVTEILPLNAFYPAEEYHQDYYRKNPLRYKYYRYRSGRDQFLEAHWDDPDQPSWMPAPAAAPQGDAKSRIGPPWEGAAFVRPDDETLKRLLPETAFEVAREDETEPAFNNAYWDNKEAGIYVDVVSGEPLFASVHKYDSGTGWPSFTQPIKRDMVTLHEDRSWFMTRTEVRSRYADSHLGHVFNDGPAPTGERWCMNSAAMTFVPKEDMQRLGYGDYLSLFE</sequence>
<dbReference type="InterPro" id="IPR036509">
    <property type="entry name" value="Met_Sox_Rdtase_MsrA_sf"/>
</dbReference>
<dbReference type="InterPro" id="IPR002579">
    <property type="entry name" value="Met_Sox_Rdtase_MsrB_dom"/>
</dbReference>
<evidence type="ECO:0000256" key="5">
    <source>
        <dbReference type="ARBA" id="ARBA00048488"/>
    </source>
</evidence>
<dbReference type="AlphaFoldDB" id="A0A0B4XTS8"/>
<dbReference type="EC" id="1.8.4.11" evidence="7"/>
<keyword evidence="2" id="KW-0511">Multifunctional enzyme</keyword>
<evidence type="ECO:0000259" key="9">
    <source>
        <dbReference type="PROSITE" id="PS51790"/>
    </source>
</evidence>
<evidence type="ECO:0000256" key="6">
    <source>
        <dbReference type="ARBA" id="ARBA00048782"/>
    </source>
</evidence>
<organism evidence="10 11">
    <name type="scientific">Isoalcanivorax pacificus W11-5</name>
    <dbReference type="NCBI Taxonomy" id="391936"/>
    <lineage>
        <taxon>Bacteria</taxon>
        <taxon>Pseudomonadati</taxon>
        <taxon>Pseudomonadota</taxon>
        <taxon>Gammaproteobacteria</taxon>
        <taxon>Oceanospirillales</taxon>
        <taxon>Alcanivoracaceae</taxon>
        <taxon>Isoalcanivorax</taxon>
    </lineage>
</organism>
<dbReference type="NCBIfam" id="TIGR00357">
    <property type="entry name" value="peptide-methionine (R)-S-oxide reductase MsrB"/>
    <property type="match status" value="1"/>
</dbReference>
<keyword evidence="8" id="KW-0732">Signal</keyword>
<dbReference type="KEGG" id="apac:S7S_17430"/>
<dbReference type="GO" id="GO:0033744">
    <property type="term" value="F:L-methionine:thioredoxin-disulfide S-oxidoreductase activity"/>
    <property type="evidence" value="ECO:0007669"/>
    <property type="project" value="RHEA"/>
</dbReference>
<dbReference type="HOGENOM" id="CLU_031040_0_1_6"/>
<dbReference type="SUPFAM" id="SSF51316">
    <property type="entry name" value="Mss4-like"/>
    <property type="match status" value="1"/>
</dbReference>
<feature type="signal peptide" evidence="8">
    <location>
        <begin position="1"/>
        <end position="18"/>
    </location>
</feature>
<dbReference type="PANTHER" id="PTHR43774:SF1">
    <property type="entry name" value="PEPTIDE METHIONINE SULFOXIDE REDUCTASE MSRA 2"/>
    <property type="match status" value="1"/>
</dbReference>